<evidence type="ECO:0000313" key="9">
    <source>
        <dbReference type="Proteomes" id="UP000198948"/>
    </source>
</evidence>
<dbReference type="FunFam" id="3.40.640.10:FF:000033">
    <property type="entry name" value="Aspartate aminotransferase"/>
    <property type="match status" value="1"/>
</dbReference>
<dbReference type="InterPro" id="IPR004838">
    <property type="entry name" value="NHTrfase_class1_PyrdxlP-BS"/>
</dbReference>
<organism evidence="8 9">
    <name type="scientific">Isobaculum melis</name>
    <dbReference type="NCBI Taxonomy" id="142588"/>
    <lineage>
        <taxon>Bacteria</taxon>
        <taxon>Bacillati</taxon>
        <taxon>Bacillota</taxon>
        <taxon>Bacilli</taxon>
        <taxon>Lactobacillales</taxon>
        <taxon>Carnobacteriaceae</taxon>
        <taxon>Isobaculum</taxon>
    </lineage>
</organism>
<evidence type="ECO:0000256" key="1">
    <source>
        <dbReference type="ARBA" id="ARBA00001933"/>
    </source>
</evidence>
<protein>
    <recommendedName>
        <fullName evidence="6">Aminotransferase</fullName>
        <ecNumber evidence="6">2.6.1.-</ecNumber>
    </recommendedName>
</protein>
<reference evidence="8 9" key="1">
    <citation type="submission" date="2016-10" db="EMBL/GenBank/DDBJ databases">
        <authorList>
            <person name="de Groot N.N."/>
        </authorList>
    </citation>
    <scope>NUCLEOTIDE SEQUENCE [LARGE SCALE GENOMIC DNA]</scope>
    <source>
        <strain evidence="8 9">DSM 13760</strain>
    </source>
</reference>
<proteinExistence type="inferred from homology"/>
<keyword evidence="4 6" id="KW-0808">Transferase</keyword>
<evidence type="ECO:0000256" key="3">
    <source>
        <dbReference type="ARBA" id="ARBA00022576"/>
    </source>
</evidence>
<accession>A0A1H9R9F6</accession>
<dbReference type="EC" id="2.6.1.-" evidence="6"/>
<evidence type="ECO:0000256" key="4">
    <source>
        <dbReference type="ARBA" id="ARBA00022679"/>
    </source>
</evidence>
<gene>
    <name evidence="8" type="ORF">SAMN04488559_103134</name>
</gene>
<sequence>MVQLSKRVTNMSPSATFAIAAKAKKLKDQGIDILSLSFGEPDFVTPKSIQEGAIRAIESGAASFYTPSAGLPQLKEAICAETLQTTGVKYAPTETIVTDGAKYALYLLFQVLLNTGDEVLIPAPYWVSYPEQVKLAEGQPVFVETHAATKYKVTVADLEAKRTVKTKALVINTPSNPTGMIYTKEELTAIGNWAVQHDILIVADDIYGKLVYNGYTSVSIVSMSEAIKKQTILINGVSKSYAMTGWRIGYALGNETIIQRMTDLASHSTSNPSAVAQYAAIEALTGSQQSTEEMRQAFETRLNQIYPLLMKIPGVTCEKPEGAFYLFPDVSETAKLCGYSNVTDFASALLEQAHVAVVPGIGFGAPDNIRLSYAADLLVLEAAMKRIHDFVIEKMK</sequence>
<keyword evidence="3 6" id="KW-0032">Aminotransferase</keyword>
<dbReference type="AlphaFoldDB" id="A0A1H9R9F6"/>
<keyword evidence="5" id="KW-0663">Pyridoxal phosphate</keyword>
<dbReference type="PANTHER" id="PTHR46383:SF1">
    <property type="entry name" value="ASPARTATE AMINOTRANSFERASE"/>
    <property type="match status" value="1"/>
</dbReference>
<dbReference type="Gene3D" id="3.90.1150.10">
    <property type="entry name" value="Aspartate Aminotransferase, domain 1"/>
    <property type="match status" value="1"/>
</dbReference>
<dbReference type="Proteomes" id="UP000198948">
    <property type="component" value="Unassembled WGS sequence"/>
</dbReference>
<evidence type="ECO:0000313" key="8">
    <source>
        <dbReference type="EMBL" id="SER69175.1"/>
    </source>
</evidence>
<comment type="cofactor">
    <cofactor evidence="1 6">
        <name>pyridoxal 5'-phosphate</name>
        <dbReference type="ChEBI" id="CHEBI:597326"/>
    </cofactor>
</comment>
<evidence type="ECO:0000256" key="5">
    <source>
        <dbReference type="ARBA" id="ARBA00022898"/>
    </source>
</evidence>
<dbReference type="InterPro" id="IPR004839">
    <property type="entry name" value="Aminotransferase_I/II_large"/>
</dbReference>
<evidence type="ECO:0000259" key="7">
    <source>
        <dbReference type="Pfam" id="PF00155"/>
    </source>
</evidence>
<name>A0A1H9R9F6_9LACT</name>
<feature type="domain" description="Aminotransferase class I/classII large" evidence="7">
    <location>
        <begin position="32"/>
        <end position="376"/>
    </location>
</feature>
<dbReference type="Gene3D" id="3.40.640.10">
    <property type="entry name" value="Type I PLP-dependent aspartate aminotransferase-like (Major domain)"/>
    <property type="match status" value="1"/>
</dbReference>
<keyword evidence="9" id="KW-1185">Reference proteome</keyword>
<dbReference type="GO" id="GO:0008483">
    <property type="term" value="F:transaminase activity"/>
    <property type="evidence" value="ECO:0007669"/>
    <property type="project" value="UniProtKB-KW"/>
</dbReference>
<dbReference type="InterPro" id="IPR050596">
    <property type="entry name" value="AspAT/PAT-like"/>
</dbReference>
<dbReference type="InterPro" id="IPR015421">
    <property type="entry name" value="PyrdxlP-dep_Trfase_major"/>
</dbReference>
<dbReference type="CDD" id="cd00609">
    <property type="entry name" value="AAT_like"/>
    <property type="match status" value="1"/>
</dbReference>
<dbReference type="GO" id="GO:0006520">
    <property type="term" value="P:amino acid metabolic process"/>
    <property type="evidence" value="ECO:0007669"/>
    <property type="project" value="InterPro"/>
</dbReference>
<dbReference type="PANTHER" id="PTHR46383">
    <property type="entry name" value="ASPARTATE AMINOTRANSFERASE"/>
    <property type="match status" value="1"/>
</dbReference>
<evidence type="ECO:0000256" key="6">
    <source>
        <dbReference type="RuleBase" id="RU000481"/>
    </source>
</evidence>
<dbReference type="GO" id="GO:0030170">
    <property type="term" value="F:pyridoxal phosphate binding"/>
    <property type="evidence" value="ECO:0007669"/>
    <property type="project" value="InterPro"/>
</dbReference>
<dbReference type="STRING" id="142588.SAMN04488559_103134"/>
<evidence type="ECO:0000256" key="2">
    <source>
        <dbReference type="ARBA" id="ARBA00007441"/>
    </source>
</evidence>
<dbReference type="EMBL" id="FOHA01000003">
    <property type="protein sequence ID" value="SER69175.1"/>
    <property type="molecule type" value="Genomic_DNA"/>
</dbReference>
<dbReference type="SUPFAM" id="SSF53383">
    <property type="entry name" value="PLP-dependent transferases"/>
    <property type="match status" value="1"/>
</dbReference>
<comment type="similarity">
    <text evidence="2 6">Belongs to the class-I pyridoxal-phosphate-dependent aminotransferase family.</text>
</comment>
<dbReference type="InterPro" id="IPR015422">
    <property type="entry name" value="PyrdxlP-dep_Trfase_small"/>
</dbReference>
<dbReference type="PROSITE" id="PS00105">
    <property type="entry name" value="AA_TRANSFER_CLASS_1"/>
    <property type="match status" value="1"/>
</dbReference>
<dbReference type="InterPro" id="IPR015424">
    <property type="entry name" value="PyrdxlP-dep_Trfase"/>
</dbReference>
<dbReference type="Pfam" id="PF00155">
    <property type="entry name" value="Aminotran_1_2"/>
    <property type="match status" value="1"/>
</dbReference>